<dbReference type="InParanoid" id="A0A1Q3C8L1"/>
<feature type="signal peptide" evidence="1">
    <location>
        <begin position="1"/>
        <end position="19"/>
    </location>
</feature>
<dbReference type="Pfam" id="PF13966">
    <property type="entry name" value="zf-RVT"/>
    <property type="match status" value="1"/>
</dbReference>
<feature type="domain" description="Reverse transcriptase zinc-binding" evidence="2">
    <location>
        <begin position="2"/>
        <end position="69"/>
    </location>
</feature>
<dbReference type="EMBL" id="BDDD01001511">
    <property type="protein sequence ID" value="GAV76606.1"/>
    <property type="molecule type" value="Genomic_DNA"/>
</dbReference>
<dbReference type="OrthoDB" id="1937542at2759"/>
<feature type="non-terminal residue" evidence="3">
    <location>
        <position position="1"/>
    </location>
</feature>
<keyword evidence="4" id="KW-1185">Reference proteome</keyword>
<evidence type="ECO:0000313" key="4">
    <source>
        <dbReference type="Proteomes" id="UP000187406"/>
    </source>
</evidence>
<accession>A0A1Q3C8L1</accession>
<evidence type="ECO:0000313" key="3">
    <source>
        <dbReference type="EMBL" id="GAV76606.1"/>
    </source>
</evidence>
<dbReference type="Proteomes" id="UP000187406">
    <property type="component" value="Unassembled WGS sequence"/>
</dbReference>
<organism evidence="3 4">
    <name type="scientific">Cephalotus follicularis</name>
    <name type="common">Albany pitcher plant</name>
    <dbReference type="NCBI Taxonomy" id="3775"/>
    <lineage>
        <taxon>Eukaryota</taxon>
        <taxon>Viridiplantae</taxon>
        <taxon>Streptophyta</taxon>
        <taxon>Embryophyta</taxon>
        <taxon>Tracheophyta</taxon>
        <taxon>Spermatophyta</taxon>
        <taxon>Magnoliopsida</taxon>
        <taxon>eudicotyledons</taxon>
        <taxon>Gunneridae</taxon>
        <taxon>Pentapetalae</taxon>
        <taxon>rosids</taxon>
        <taxon>fabids</taxon>
        <taxon>Oxalidales</taxon>
        <taxon>Cephalotaceae</taxon>
        <taxon>Cephalotus</taxon>
    </lineage>
</organism>
<protein>
    <submittedName>
        <fullName evidence="3">Zf-RVT domain-containing protein</fullName>
    </submittedName>
</protein>
<dbReference type="AlphaFoldDB" id="A0A1Q3C8L1"/>
<evidence type="ECO:0000259" key="2">
    <source>
        <dbReference type="Pfam" id="PF13966"/>
    </source>
</evidence>
<sequence length="152" mass="17782">VGWARLVWHPARIPKHTFCLWLSILGALKTRDKLLLFGIVPSARCSFNCGDNESGEHLFFACPYTHSIWKKVLGMCNFNRKSLPCPEEIQWMEEHARGKKFPQTLQKLAFGATVYHVWMERNRRSFKNRFLPQEEIIHKIQGDVVAKLIFLE</sequence>
<dbReference type="PANTHER" id="PTHR33116:SF84">
    <property type="entry name" value="RNA-DIRECTED DNA POLYMERASE"/>
    <property type="match status" value="1"/>
</dbReference>
<name>A0A1Q3C8L1_CEPFO</name>
<proteinExistence type="predicted"/>
<comment type="caution">
    <text evidence="3">The sequence shown here is derived from an EMBL/GenBank/DDBJ whole genome shotgun (WGS) entry which is preliminary data.</text>
</comment>
<gene>
    <name evidence="3" type="ORF">CFOL_v3_20079</name>
</gene>
<dbReference type="PANTHER" id="PTHR33116">
    <property type="entry name" value="REVERSE TRANSCRIPTASE ZINC-BINDING DOMAIN-CONTAINING PROTEIN-RELATED-RELATED"/>
    <property type="match status" value="1"/>
</dbReference>
<dbReference type="InterPro" id="IPR026960">
    <property type="entry name" value="RVT-Znf"/>
</dbReference>
<reference evidence="4" key="1">
    <citation type="submission" date="2016-04" db="EMBL/GenBank/DDBJ databases">
        <title>Cephalotus genome sequencing.</title>
        <authorList>
            <person name="Fukushima K."/>
            <person name="Hasebe M."/>
            <person name="Fang X."/>
        </authorList>
    </citation>
    <scope>NUCLEOTIDE SEQUENCE [LARGE SCALE GENOMIC DNA]</scope>
    <source>
        <strain evidence="4">cv. St1</strain>
    </source>
</reference>
<keyword evidence="1" id="KW-0732">Signal</keyword>
<feature type="chain" id="PRO_5010195416" evidence="1">
    <location>
        <begin position="20"/>
        <end position="152"/>
    </location>
</feature>
<evidence type="ECO:0000256" key="1">
    <source>
        <dbReference type="SAM" id="SignalP"/>
    </source>
</evidence>